<sequence>MDRQVSYNGPLPCTFPASRPSIPMNHPLPPKPPISMYFHVYTPARKPATMLRDTAAQHVNHGKPIPVNNDRERPSTHNHPTASSVGLLSGPHKDSVICPSSEDTIIGLENDHDKASNSDDSDDFEPPHPDELFSWIRNNSDESGSCEASVAFRSVDKRSGLDGAISTTSQPCEIGLSCEVLPSDADDGRDGKIGPTKHLDGSKGGLSDILGPKVSIASRQLVEVSQIPFSGFRGPQPVTETTLCSPSVSRSKRRSRERPTRALLGLAELAADRGPRTRARTRAEACRSFPSRQQARPYSDAEDELLRELMHRKLQWEEIEEEFGRRFARRDRKSLQGRWSRNLKFVTPSAKCLRTRGARNGAA</sequence>
<dbReference type="Proteomes" id="UP000054771">
    <property type="component" value="Unassembled WGS sequence"/>
</dbReference>
<evidence type="ECO:0000313" key="3">
    <source>
        <dbReference type="EMBL" id="CEL06315.1"/>
    </source>
</evidence>
<dbReference type="EMBL" id="CDMC01000005">
    <property type="protein sequence ID" value="CEL06315.1"/>
    <property type="molecule type" value="Genomic_DNA"/>
</dbReference>
<dbReference type="AlphaFoldDB" id="A0A0U5G3M6"/>
<organism evidence="3 4">
    <name type="scientific">Aspergillus calidoustus</name>
    <dbReference type="NCBI Taxonomy" id="454130"/>
    <lineage>
        <taxon>Eukaryota</taxon>
        <taxon>Fungi</taxon>
        <taxon>Dikarya</taxon>
        <taxon>Ascomycota</taxon>
        <taxon>Pezizomycotina</taxon>
        <taxon>Eurotiomycetes</taxon>
        <taxon>Eurotiomycetidae</taxon>
        <taxon>Eurotiales</taxon>
        <taxon>Aspergillaceae</taxon>
        <taxon>Aspergillus</taxon>
        <taxon>Aspergillus subgen. Nidulantes</taxon>
    </lineage>
</organism>
<evidence type="ECO:0000259" key="2">
    <source>
        <dbReference type="PROSITE" id="PS50090"/>
    </source>
</evidence>
<evidence type="ECO:0000313" key="4">
    <source>
        <dbReference type="Proteomes" id="UP000054771"/>
    </source>
</evidence>
<name>A0A0U5G3M6_ASPCI</name>
<dbReference type="OMA" id="KYFFHAY"/>
<evidence type="ECO:0000256" key="1">
    <source>
        <dbReference type="SAM" id="MobiDB-lite"/>
    </source>
</evidence>
<dbReference type="Pfam" id="PF13921">
    <property type="entry name" value="Myb_DNA-bind_6"/>
    <property type="match status" value="1"/>
</dbReference>
<dbReference type="OrthoDB" id="4506575at2759"/>
<accession>A0A0U5G3M6</accession>
<dbReference type="InterPro" id="IPR001005">
    <property type="entry name" value="SANT/Myb"/>
</dbReference>
<feature type="compositionally biased region" description="Basic and acidic residues" evidence="1">
    <location>
        <begin position="186"/>
        <end position="201"/>
    </location>
</feature>
<dbReference type="PROSITE" id="PS50090">
    <property type="entry name" value="MYB_LIKE"/>
    <property type="match status" value="1"/>
</dbReference>
<protein>
    <recommendedName>
        <fullName evidence="2">Myb-like domain-containing protein</fullName>
    </recommendedName>
</protein>
<reference evidence="4" key="1">
    <citation type="journal article" date="2016" name="Genome Announc.">
        <title>Draft genome sequences of fungus Aspergillus calidoustus.</title>
        <authorList>
            <person name="Horn F."/>
            <person name="Linde J."/>
            <person name="Mattern D.J."/>
            <person name="Walther G."/>
            <person name="Guthke R."/>
            <person name="Scherlach K."/>
            <person name="Martin K."/>
            <person name="Brakhage A.A."/>
            <person name="Petzke L."/>
            <person name="Valiante V."/>
        </authorList>
    </citation>
    <scope>NUCLEOTIDE SEQUENCE [LARGE SCALE GENOMIC DNA]</scope>
    <source>
        <strain evidence="4">SF006504</strain>
    </source>
</reference>
<feature type="domain" description="Myb-like" evidence="2">
    <location>
        <begin position="290"/>
        <end position="343"/>
    </location>
</feature>
<feature type="compositionally biased region" description="Polar residues" evidence="1">
    <location>
        <begin position="77"/>
        <end position="86"/>
    </location>
</feature>
<feature type="region of interest" description="Disordered" evidence="1">
    <location>
        <begin position="183"/>
        <end position="204"/>
    </location>
</feature>
<gene>
    <name evidence="3" type="ORF">ASPCAL07421</name>
</gene>
<proteinExistence type="predicted"/>
<feature type="region of interest" description="Disordered" evidence="1">
    <location>
        <begin position="60"/>
        <end position="92"/>
    </location>
</feature>
<keyword evidence="4" id="KW-1185">Reference proteome</keyword>
<feature type="region of interest" description="Disordered" evidence="1">
    <location>
        <begin position="238"/>
        <end position="259"/>
    </location>
</feature>